<proteinExistence type="predicted"/>
<keyword evidence="2" id="KW-1185">Reference proteome</keyword>
<gene>
    <name evidence="1" type="ORF">LAUMK142_05393</name>
</gene>
<evidence type="ECO:0000313" key="2">
    <source>
        <dbReference type="Proteomes" id="UP000268285"/>
    </source>
</evidence>
<evidence type="ECO:0000313" key="1">
    <source>
        <dbReference type="EMBL" id="VBA56087.1"/>
    </source>
</evidence>
<protein>
    <submittedName>
        <fullName evidence="1">Uncharacterized protein</fullName>
    </submittedName>
</protein>
<reference evidence="1 2" key="1">
    <citation type="submission" date="2018-09" db="EMBL/GenBank/DDBJ databases">
        <authorList>
            <person name="Tagini F."/>
        </authorList>
    </citation>
    <scope>NUCLEOTIDE SEQUENCE [LARGE SCALE GENOMIC DNA]</scope>
    <source>
        <strain evidence="1 2">MK142</strain>
    </source>
</reference>
<dbReference type="OrthoDB" id="4578877at2"/>
<dbReference type="Proteomes" id="UP000268285">
    <property type="component" value="Unassembled WGS sequence"/>
</dbReference>
<dbReference type="RefSeq" id="WP_036405789.1">
    <property type="nucleotide sequence ID" value="NZ_UPHU01000001.1"/>
</dbReference>
<sequence length="150" mass="16822">MIDRFAEFVTVVDDISGDSVEVEGCQCYYSNSLEGIGGRNWMIGYVTGWSPSIGPDEQLDDAEHVGFRVYRVDEDDGVKRGVWVHMDEGKIQRSELDITVVAVPAEDSQIASGDPRVVARRLMDAAHRLENQTFEACFSDAMKKEWEVQS</sequence>
<dbReference type="AlphaFoldDB" id="A0A498R0K3"/>
<name>A0A498R0K3_9MYCO</name>
<accession>A0A498R0K3</accession>
<dbReference type="EMBL" id="UPHU01000001">
    <property type="protein sequence ID" value="VBA56087.1"/>
    <property type="molecule type" value="Genomic_DNA"/>
</dbReference>
<organism evidence="1 2">
    <name type="scientific">Mycobacterium pseudokansasii</name>
    <dbReference type="NCBI Taxonomy" id="2341080"/>
    <lineage>
        <taxon>Bacteria</taxon>
        <taxon>Bacillati</taxon>
        <taxon>Actinomycetota</taxon>
        <taxon>Actinomycetes</taxon>
        <taxon>Mycobacteriales</taxon>
        <taxon>Mycobacteriaceae</taxon>
        <taxon>Mycobacterium</taxon>
    </lineage>
</organism>